<keyword evidence="2" id="KW-0804">Transcription</keyword>
<dbReference type="InterPro" id="IPR002818">
    <property type="entry name" value="DJ-1/PfpI"/>
</dbReference>
<gene>
    <name evidence="4" type="ORF">J5V16_00915</name>
</gene>
<organism evidence="4 5">
    <name type="scientific">Glycomyces niveus</name>
    <dbReference type="NCBI Taxonomy" id="2820287"/>
    <lineage>
        <taxon>Bacteria</taxon>
        <taxon>Bacillati</taxon>
        <taxon>Actinomycetota</taxon>
        <taxon>Actinomycetes</taxon>
        <taxon>Glycomycetales</taxon>
        <taxon>Glycomycetaceae</taxon>
        <taxon>Glycomyces</taxon>
    </lineage>
</organism>
<dbReference type="InterPro" id="IPR009057">
    <property type="entry name" value="Homeodomain-like_sf"/>
</dbReference>
<dbReference type="InterPro" id="IPR029062">
    <property type="entry name" value="Class_I_gatase-like"/>
</dbReference>
<feature type="domain" description="HTH araC/xylS-type" evidence="3">
    <location>
        <begin position="223"/>
        <end position="321"/>
    </location>
</feature>
<dbReference type="Gene3D" id="1.10.10.60">
    <property type="entry name" value="Homeodomain-like"/>
    <property type="match status" value="1"/>
</dbReference>
<dbReference type="Gene3D" id="3.40.50.880">
    <property type="match status" value="1"/>
</dbReference>
<name>A0ABS3TXX5_9ACTN</name>
<dbReference type="Proteomes" id="UP000681341">
    <property type="component" value="Unassembled WGS sequence"/>
</dbReference>
<protein>
    <submittedName>
        <fullName evidence="4">Helix-turn-helix domain-containing protein</fullName>
    </submittedName>
</protein>
<reference evidence="4 5" key="1">
    <citation type="submission" date="2021-03" db="EMBL/GenBank/DDBJ databases">
        <title>Glycomyces sp. nov., a novel actinomycete isolated from soil.</title>
        <authorList>
            <person name="Yang X."/>
            <person name="Xu X."/>
        </authorList>
    </citation>
    <scope>NUCLEOTIDE SEQUENCE [LARGE SCALE GENOMIC DNA]</scope>
    <source>
        <strain evidence="4 5">NEAU-S30</strain>
    </source>
</reference>
<dbReference type="EMBL" id="JAGFNP010000001">
    <property type="protein sequence ID" value="MBO3731368.1"/>
    <property type="molecule type" value="Genomic_DNA"/>
</dbReference>
<comment type="caution">
    <text evidence="4">The sequence shown here is derived from an EMBL/GenBank/DDBJ whole genome shotgun (WGS) entry which is preliminary data.</text>
</comment>
<evidence type="ECO:0000256" key="1">
    <source>
        <dbReference type="ARBA" id="ARBA00023015"/>
    </source>
</evidence>
<dbReference type="InterPro" id="IPR052158">
    <property type="entry name" value="INH-QAR"/>
</dbReference>
<dbReference type="CDD" id="cd03137">
    <property type="entry name" value="GATase1_AraC_1"/>
    <property type="match status" value="1"/>
</dbReference>
<dbReference type="PROSITE" id="PS01124">
    <property type="entry name" value="HTH_ARAC_FAMILY_2"/>
    <property type="match status" value="1"/>
</dbReference>
<dbReference type="PANTHER" id="PTHR43130:SF3">
    <property type="entry name" value="HTH-TYPE TRANSCRIPTIONAL REGULATOR RV1931C"/>
    <property type="match status" value="1"/>
</dbReference>
<evidence type="ECO:0000259" key="3">
    <source>
        <dbReference type="PROSITE" id="PS01124"/>
    </source>
</evidence>
<keyword evidence="1" id="KW-0805">Transcription regulation</keyword>
<evidence type="ECO:0000256" key="2">
    <source>
        <dbReference type="ARBA" id="ARBA00023163"/>
    </source>
</evidence>
<sequence length="339" mass="36468">MIRTERPHRVAVLALDGVMPFELGVPHRIFSAAVVDGRPRYELRVCSLDGGPVRTCGGGFSLAVEHGPETLAWADTVIIATVDPVGPGCDMPPNPPGLAAAFAAVRPDARIVSFCSAAFVLAELGLLDGRTATTHWMLTDRFRERFPAVNVDPDVLFVDEGRILTSAGAGAAVDLCLHLVRRDHGSALANAVARRCVVPPWREGGQAQFIERAVPEPDDAGTAVAREWALANLDRPIGVDDLARRASMSRRNFTRRFRAETGLSPVQWLVRQRVEFARHLLEATDLSVDQVAARAGLGTGVSLRQHLRAAVGVSPSAYRKTFQRSEVDGEPAGAAPVRG</sequence>
<evidence type="ECO:0000313" key="5">
    <source>
        <dbReference type="Proteomes" id="UP000681341"/>
    </source>
</evidence>
<dbReference type="SUPFAM" id="SSF46689">
    <property type="entry name" value="Homeodomain-like"/>
    <property type="match status" value="2"/>
</dbReference>
<dbReference type="SMART" id="SM00342">
    <property type="entry name" value="HTH_ARAC"/>
    <property type="match status" value="1"/>
</dbReference>
<dbReference type="SUPFAM" id="SSF52317">
    <property type="entry name" value="Class I glutamine amidotransferase-like"/>
    <property type="match status" value="1"/>
</dbReference>
<accession>A0ABS3TXX5</accession>
<dbReference type="PANTHER" id="PTHR43130">
    <property type="entry name" value="ARAC-FAMILY TRANSCRIPTIONAL REGULATOR"/>
    <property type="match status" value="1"/>
</dbReference>
<proteinExistence type="predicted"/>
<evidence type="ECO:0000313" key="4">
    <source>
        <dbReference type="EMBL" id="MBO3731368.1"/>
    </source>
</evidence>
<dbReference type="Pfam" id="PF01965">
    <property type="entry name" value="DJ-1_PfpI"/>
    <property type="match status" value="1"/>
</dbReference>
<dbReference type="InterPro" id="IPR018060">
    <property type="entry name" value="HTH_AraC"/>
</dbReference>
<dbReference type="RefSeq" id="WP_208494078.1">
    <property type="nucleotide sequence ID" value="NZ_JAGFNP010000001.1"/>
</dbReference>
<dbReference type="Pfam" id="PF12833">
    <property type="entry name" value="HTH_18"/>
    <property type="match status" value="1"/>
</dbReference>
<keyword evidence="5" id="KW-1185">Reference proteome</keyword>